<evidence type="ECO:0000256" key="1">
    <source>
        <dbReference type="ARBA" id="ARBA00005189"/>
    </source>
</evidence>
<comment type="pathway">
    <text evidence="1">Lipid metabolism.</text>
</comment>
<dbReference type="GO" id="GO:0004315">
    <property type="term" value="F:3-oxoacyl-[acyl-carrier-protein] synthase activity"/>
    <property type="evidence" value="ECO:0007669"/>
    <property type="project" value="InterPro"/>
</dbReference>
<keyword evidence="6" id="KW-0443">Lipid metabolism</keyword>
<organism evidence="10">
    <name type="scientific">hydrothermal vent metagenome</name>
    <dbReference type="NCBI Taxonomy" id="652676"/>
    <lineage>
        <taxon>unclassified sequences</taxon>
        <taxon>metagenomes</taxon>
        <taxon>ecological metagenomes</taxon>
    </lineage>
</organism>
<dbReference type="EMBL" id="UOGL01000266">
    <property type="protein sequence ID" value="VAX38855.1"/>
    <property type="molecule type" value="Genomic_DNA"/>
</dbReference>
<evidence type="ECO:0000256" key="2">
    <source>
        <dbReference type="ARBA" id="ARBA00008642"/>
    </source>
</evidence>
<dbReference type="EC" id="2.3.1.180" evidence="10"/>
<dbReference type="SUPFAM" id="SSF53901">
    <property type="entry name" value="Thiolase-like"/>
    <property type="match status" value="2"/>
</dbReference>
<dbReference type="PANTHER" id="PTHR43091">
    <property type="entry name" value="3-OXOACYL-[ACYL-CARRIER-PROTEIN] SYNTHASE"/>
    <property type="match status" value="1"/>
</dbReference>
<dbReference type="GO" id="GO:0033818">
    <property type="term" value="F:beta-ketoacyl-acyl-carrier-protein synthase III activity"/>
    <property type="evidence" value="ECO:0007669"/>
    <property type="project" value="UniProtKB-EC"/>
</dbReference>
<sequence>YALVTAAQYVATGNSKLALVIGGDVNSRIVNPNDQRTAPLFGDAAGAVLVAQGEPHQGLVCYQLGSDGGGAPLLEIPAGGTKKPMTAEDLIAGDQYLQMDGRSVFKWAIQALTDTIDMMLNKTGMSPHDVALYLIHQANARIINYAMDQLGVPSNKVFKNLQNYGNTSAASIPLALSEAYEEGRINRGDTLLLAGFGAGLTWGTGLFRW</sequence>
<dbReference type="Pfam" id="PF08541">
    <property type="entry name" value="ACP_syn_III_C"/>
    <property type="match status" value="1"/>
</dbReference>
<evidence type="ECO:0000259" key="8">
    <source>
        <dbReference type="Pfam" id="PF08541"/>
    </source>
</evidence>
<protein>
    <submittedName>
        <fullName evidence="10">3-oxoacyl-[acyl-carrier-protein] synthase, KASIII</fullName>
        <ecNumber evidence="10">2.3.1.180</ecNumber>
    </submittedName>
</protein>
<evidence type="ECO:0000256" key="7">
    <source>
        <dbReference type="ARBA" id="ARBA00023160"/>
    </source>
</evidence>
<reference evidence="10" key="1">
    <citation type="submission" date="2018-06" db="EMBL/GenBank/DDBJ databases">
        <authorList>
            <person name="Zhirakovskaya E."/>
        </authorList>
    </citation>
    <scope>NUCLEOTIDE SEQUENCE</scope>
</reference>
<feature type="non-terminal residue" evidence="10">
    <location>
        <position position="1"/>
    </location>
</feature>
<dbReference type="Pfam" id="PF08545">
    <property type="entry name" value="ACP_syn_III"/>
    <property type="match status" value="1"/>
</dbReference>
<dbReference type="AlphaFoldDB" id="A0A3B1E138"/>
<dbReference type="InterPro" id="IPR013751">
    <property type="entry name" value="ACP_syn_III_N"/>
</dbReference>
<keyword evidence="5" id="KW-0276">Fatty acid metabolism</keyword>
<dbReference type="Gene3D" id="3.40.47.10">
    <property type="match status" value="1"/>
</dbReference>
<dbReference type="InterPro" id="IPR013747">
    <property type="entry name" value="ACP_syn_III_C"/>
</dbReference>
<keyword evidence="7" id="KW-0275">Fatty acid biosynthesis</keyword>
<evidence type="ECO:0000256" key="6">
    <source>
        <dbReference type="ARBA" id="ARBA00023098"/>
    </source>
</evidence>
<evidence type="ECO:0000256" key="4">
    <source>
        <dbReference type="ARBA" id="ARBA00022679"/>
    </source>
</evidence>
<name>A0A3B1E138_9ZZZZ</name>
<evidence type="ECO:0000259" key="9">
    <source>
        <dbReference type="Pfam" id="PF08545"/>
    </source>
</evidence>
<dbReference type="InterPro" id="IPR016039">
    <property type="entry name" value="Thiolase-like"/>
</dbReference>
<accession>A0A3B1E138</accession>
<keyword evidence="10" id="KW-0012">Acyltransferase</keyword>
<feature type="domain" description="Beta-ketoacyl-[acyl-carrier-protein] synthase III C-terminal" evidence="8">
    <location>
        <begin position="120"/>
        <end position="209"/>
    </location>
</feature>
<keyword evidence="3" id="KW-0444">Lipid biosynthesis</keyword>
<evidence type="ECO:0000256" key="5">
    <source>
        <dbReference type="ARBA" id="ARBA00022832"/>
    </source>
</evidence>
<proteinExistence type="inferred from homology"/>
<dbReference type="GO" id="GO:0006633">
    <property type="term" value="P:fatty acid biosynthetic process"/>
    <property type="evidence" value="ECO:0007669"/>
    <property type="project" value="UniProtKB-KW"/>
</dbReference>
<dbReference type="CDD" id="cd00830">
    <property type="entry name" value="KAS_III"/>
    <property type="match status" value="1"/>
</dbReference>
<feature type="domain" description="Beta-ketoacyl-[acyl-carrier-protein] synthase III N-terminal" evidence="9">
    <location>
        <begin position="1"/>
        <end position="68"/>
    </location>
</feature>
<evidence type="ECO:0000313" key="10">
    <source>
        <dbReference type="EMBL" id="VAX38855.1"/>
    </source>
</evidence>
<gene>
    <name evidence="10" type="ORF">MNBD_PLANCTO02-3328</name>
</gene>
<evidence type="ECO:0000256" key="3">
    <source>
        <dbReference type="ARBA" id="ARBA00022516"/>
    </source>
</evidence>
<dbReference type="PANTHER" id="PTHR43091:SF1">
    <property type="entry name" value="BETA-KETOACYL-[ACYL-CARRIER-PROTEIN] SYNTHASE III, CHLOROPLASTIC"/>
    <property type="match status" value="1"/>
</dbReference>
<comment type="similarity">
    <text evidence="2">Belongs to the thiolase-like superfamily. FabH family.</text>
</comment>
<keyword evidence="4 10" id="KW-0808">Transferase</keyword>